<feature type="transmembrane region" description="Helical" evidence="9">
    <location>
        <begin position="464"/>
        <end position="486"/>
    </location>
</feature>
<evidence type="ECO:0000256" key="1">
    <source>
        <dbReference type="ARBA" id="ARBA00004141"/>
    </source>
</evidence>
<evidence type="ECO:0000313" key="10">
    <source>
        <dbReference type="EMBL" id="AOW04947.1"/>
    </source>
</evidence>
<keyword evidence="6 9" id="KW-1133">Transmembrane helix</keyword>
<dbReference type="SUPFAM" id="SSF103473">
    <property type="entry name" value="MFS general substrate transporter"/>
    <property type="match status" value="1"/>
</dbReference>
<dbReference type="eggNOG" id="KOG1237">
    <property type="taxonomic scope" value="Eukaryota"/>
</dbReference>
<dbReference type="Proteomes" id="UP000256601">
    <property type="component" value="Unassembled WGS sequence"/>
</dbReference>
<dbReference type="GeneID" id="2912200"/>
<evidence type="ECO:0000256" key="4">
    <source>
        <dbReference type="ARBA" id="ARBA00022692"/>
    </source>
</evidence>
<dbReference type="InterPro" id="IPR036259">
    <property type="entry name" value="MFS_trans_sf"/>
</dbReference>
<evidence type="ECO:0000313" key="13">
    <source>
        <dbReference type="Proteomes" id="UP000256601"/>
    </source>
</evidence>
<dbReference type="VEuPathDB" id="FungiDB:YALI0_E04510g"/>
<keyword evidence="5" id="KW-0653">Protein transport</keyword>
<dbReference type="KEGG" id="yli:2912200"/>
<dbReference type="AlphaFoldDB" id="A0A1D8NH47"/>
<dbReference type="FunFam" id="1.20.1250.20:FF:000085">
    <property type="entry name" value="MFS peptide transporter Ptr2"/>
    <property type="match status" value="1"/>
</dbReference>
<keyword evidence="5" id="KW-0571">Peptide transport</keyword>
<dbReference type="EMBL" id="CP017557">
    <property type="protein sequence ID" value="AOW04947.1"/>
    <property type="molecule type" value="Genomic_DNA"/>
</dbReference>
<feature type="transmembrane region" description="Helical" evidence="9">
    <location>
        <begin position="323"/>
        <end position="344"/>
    </location>
</feature>
<dbReference type="InterPro" id="IPR000109">
    <property type="entry name" value="POT_fam"/>
</dbReference>
<reference evidence="11 13" key="2">
    <citation type="submission" date="2018-07" db="EMBL/GenBank/DDBJ databases">
        <title>Draft Genome Assemblies for Five Robust Yarrowia lipolytica Strains Exhibiting High Lipid Production and Pentose Sugar Utilization and Sugar Alcohol Secretion from Undetoxified Lignocellulosic Biomass Hydrolysates.</title>
        <authorList>
            <consortium name="DOE Joint Genome Institute"/>
            <person name="Walker C."/>
            <person name="Ryu S."/>
            <person name="Na H."/>
            <person name="Zane M."/>
            <person name="LaButti K."/>
            <person name="Lipzen A."/>
            <person name="Haridas S."/>
            <person name="Barry K."/>
            <person name="Grigoriev I.V."/>
            <person name="Quarterman J."/>
            <person name="Slininger P."/>
            <person name="Dien B."/>
            <person name="Trinh C.T."/>
        </authorList>
    </citation>
    <scope>NUCLEOTIDE SEQUENCE [LARGE SCALE GENOMIC DNA]</scope>
    <source>
        <strain evidence="11 13">YB392</strain>
    </source>
</reference>
<evidence type="ECO:0000256" key="3">
    <source>
        <dbReference type="ARBA" id="ARBA00022448"/>
    </source>
</evidence>
<keyword evidence="7 9" id="KW-0472">Membrane</keyword>
<dbReference type="Proteomes" id="UP000182444">
    <property type="component" value="Chromosome 1E"/>
</dbReference>
<evidence type="ECO:0000313" key="11">
    <source>
        <dbReference type="EMBL" id="RDW26567.1"/>
    </source>
</evidence>
<protein>
    <submittedName>
        <fullName evidence="11">POT family-domain-containing protein</fullName>
    </submittedName>
</protein>
<feature type="region of interest" description="Disordered" evidence="8">
    <location>
        <begin position="1"/>
        <end position="57"/>
    </location>
</feature>
<dbReference type="EMBL" id="KZ858978">
    <property type="protein sequence ID" value="RDW26567.1"/>
    <property type="molecule type" value="Genomic_DNA"/>
</dbReference>
<dbReference type="OMA" id="EKDIGYW"/>
<dbReference type="GO" id="GO:0005886">
    <property type="term" value="C:plasma membrane"/>
    <property type="evidence" value="ECO:0007669"/>
    <property type="project" value="UniProtKB-ARBA"/>
</dbReference>
<sequence>MTSHLGDHLEDHLEPSRDDNLYYHEEEEAPGYQAYTSQADYPAKPTYSGSGSSQRRFDDYNTSLEKKEGDIEFTEVVDESEHYSQKWSTYTDEYNPDGLRVATDEECMTLRKIAAPISAMTYMLSLVEFAERGSYYGLTNVISNFVQFPLPPGGNGWGATPKDSQSTAGALNQGLQVATALTLVLQFLSYLTPLLGAYLADSKYGRFPTIWAGTIVCGVGHVIIVISGIPGVLEHQKASLGVFIAGLIIFAFGTGLFKPNLLPLLLEQYREDDNWVKKLKSGEEVVIDKESTLQRMTLVYYWSINVGGFLGLGTAYAEKRIGYWLAFLVPTILYFFLPFFLFIIRNRVYKAPSSEDSIIAGFVGVMWQWLFRKPSTYSEKFVADVWTTLKATRFFLFFPIYFINDNGIGALSNSQGSSMITNGVPNDLLNNFNPITIIVAVPIVNYILYPLLRRYRINFRASFRIFLGFMLAAFSPMIGAILQWRIYETSPCGYYATDCDKGVAPITIWWQVFPYFCTALSEIFAVTTSYELAYSLAPAHLRSIVLALLLFMSAFSTAIQTGITPALVDPHLIWPFVGISVAGAAFAIAFLCCYWRLGKGQEVSV</sequence>
<name>A0A1D8NH47_YARLL</name>
<dbReference type="Pfam" id="PF00854">
    <property type="entry name" value="PTR2"/>
    <property type="match status" value="2"/>
</dbReference>
<feature type="transmembrane region" description="Helical" evidence="9">
    <location>
        <begin position="210"/>
        <end position="232"/>
    </location>
</feature>
<organism evidence="10 12">
    <name type="scientific">Yarrowia lipolytica</name>
    <name type="common">Candida lipolytica</name>
    <dbReference type="NCBI Taxonomy" id="4952"/>
    <lineage>
        <taxon>Eukaryota</taxon>
        <taxon>Fungi</taxon>
        <taxon>Dikarya</taxon>
        <taxon>Ascomycota</taxon>
        <taxon>Saccharomycotina</taxon>
        <taxon>Dipodascomycetes</taxon>
        <taxon>Dipodascales</taxon>
        <taxon>Dipodascales incertae sedis</taxon>
        <taxon>Yarrowia</taxon>
    </lineage>
</organism>
<feature type="transmembrane region" description="Helical" evidence="9">
    <location>
        <begin position="238"/>
        <end position="257"/>
    </location>
</feature>
<evidence type="ECO:0000313" key="12">
    <source>
        <dbReference type="Proteomes" id="UP000182444"/>
    </source>
</evidence>
<dbReference type="GO" id="GO:0071916">
    <property type="term" value="F:dipeptide transmembrane transporter activity"/>
    <property type="evidence" value="ECO:0007669"/>
    <property type="project" value="UniProtKB-ARBA"/>
</dbReference>
<feature type="transmembrane region" description="Helical" evidence="9">
    <location>
        <begin position="298"/>
        <end position="317"/>
    </location>
</feature>
<reference evidence="10 12" key="1">
    <citation type="journal article" date="2016" name="PLoS ONE">
        <title>Sequence Assembly of Yarrowia lipolytica Strain W29/CLIB89 Shows Transposable Element Diversity.</title>
        <authorList>
            <person name="Magnan C."/>
            <person name="Yu J."/>
            <person name="Chang I."/>
            <person name="Jahn E."/>
            <person name="Kanomata Y."/>
            <person name="Wu J."/>
            <person name="Zeller M."/>
            <person name="Oakes M."/>
            <person name="Baldi P."/>
            <person name="Sandmeyer S."/>
        </authorList>
    </citation>
    <scope>NUCLEOTIDE SEQUENCE [LARGE SCALE GENOMIC DNA]</scope>
    <source>
        <strain evidence="10">CLIB89</strain>
        <strain evidence="12">CLIB89(W29)</strain>
    </source>
</reference>
<accession>A0A1D8NH47</accession>
<gene>
    <name evidence="11" type="ORF">B0I71DRAFT_174263</name>
    <name evidence="10" type="ORF">YALI1_E05446g</name>
</gene>
<evidence type="ECO:0000256" key="2">
    <source>
        <dbReference type="ARBA" id="ARBA00005982"/>
    </source>
</evidence>
<feature type="transmembrane region" description="Helical" evidence="9">
    <location>
        <begin position="572"/>
        <end position="595"/>
    </location>
</feature>
<feature type="transmembrane region" description="Helical" evidence="9">
    <location>
        <begin position="539"/>
        <end position="560"/>
    </location>
</feature>
<evidence type="ECO:0000256" key="5">
    <source>
        <dbReference type="ARBA" id="ARBA00022856"/>
    </source>
</evidence>
<keyword evidence="4 9" id="KW-0812">Transmembrane</keyword>
<keyword evidence="3" id="KW-0813">Transport</keyword>
<dbReference type="RefSeq" id="XP_503544.1">
    <property type="nucleotide sequence ID" value="XM_503544.1"/>
</dbReference>
<evidence type="ECO:0000256" key="6">
    <source>
        <dbReference type="ARBA" id="ARBA00022989"/>
    </source>
</evidence>
<proteinExistence type="inferred from homology"/>
<dbReference type="PANTHER" id="PTHR11654">
    <property type="entry name" value="OLIGOPEPTIDE TRANSPORTER-RELATED"/>
    <property type="match status" value="1"/>
</dbReference>
<dbReference type="OrthoDB" id="8904098at2759"/>
<feature type="compositionally biased region" description="Basic and acidic residues" evidence="8">
    <location>
        <begin position="1"/>
        <end position="24"/>
    </location>
</feature>
<comment type="subcellular location">
    <subcellularLocation>
        <location evidence="1">Membrane</location>
        <topology evidence="1">Multi-pass membrane protein</topology>
    </subcellularLocation>
</comment>
<evidence type="ECO:0000256" key="7">
    <source>
        <dbReference type="ARBA" id="ARBA00023136"/>
    </source>
</evidence>
<dbReference type="VEuPathDB" id="FungiDB:YALI1_E05446g"/>
<dbReference type="Gene3D" id="1.20.1250.20">
    <property type="entry name" value="MFS general substrate transporter like domains"/>
    <property type="match status" value="1"/>
</dbReference>
<comment type="similarity">
    <text evidence="2">Belongs to the major facilitator superfamily. Proton-dependent oligopeptide transporter (POT/PTR) (TC 2.A.17) family.</text>
</comment>
<feature type="transmembrane region" description="Helical" evidence="9">
    <location>
        <begin position="506"/>
        <end position="527"/>
    </location>
</feature>
<feature type="transmembrane region" description="Helical" evidence="9">
    <location>
        <begin position="175"/>
        <end position="198"/>
    </location>
</feature>
<evidence type="ECO:0000256" key="8">
    <source>
        <dbReference type="SAM" id="MobiDB-lite"/>
    </source>
</evidence>
<feature type="transmembrane region" description="Helical" evidence="9">
    <location>
        <begin position="432"/>
        <end position="452"/>
    </location>
</feature>
<evidence type="ECO:0000256" key="9">
    <source>
        <dbReference type="SAM" id="Phobius"/>
    </source>
</evidence>